<protein>
    <submittedName>
        <fullName evidence="1">Uncharacterized protein</fullName>
    </submittedName>
</protein>
<gene>
    <name evidence="1" type="ORF">DB32_008516</name>
</gene>
<evidence type="ECO:0000313" key="2">
    <source>
        <dbReference type="Proteomes" id="UP000034883"/>
    </source>
</evidence>
<sequence length="185" mass="21141">MEVKGTAFLARKTLLVHELGEEKFTRFLERFAEKEPVFREPILATSLIPIKPFLALNDAIVAELYGGDIESYFRVGAASAEWSLTQGPYKHMRETKSLDSFAGMGRVLYANFFTKGRAETVKHGNRVELRISEVAREYHHPYFEYAICGYFKRGLELVGGGRVDMKRIRGFTKGDADVFYEFHLS</sequence>
<dbReference type="AlphaFoldDB" id="A0A0F6WA80"/>
<evidence type="ECO:0000313" key="1">
    <source>
        <dbReference type="EMBL" id="AKF11367.1"/>
    </source>
</evidence>
<reference evidence="1 2" key="1">
    <citation type="submission" date="2015-03" db="EMBL/GenBank/DDBJ databases">
        <title>Genome assembly of Sandaracinus amylolyticus DSM 53668.</title>
        <authorList>
            <person name="Sharma G."/>
            <person name="Subramanian S."/>
        </authorList>
    </citation>
    <scope>NUCLEOTIDE SEQUENCE [LARGE SCALE GENOMIC DNA]</scope>
    <source>
        <strain evidence="1 2">DSM 53668</strain>
    </source>
</reference>
<dbReference type="OrthoDB" id="5509045at2"/>
<organism evidence="1 2">
    <name type="scientific">Sandaracinus amylolyticus</name>
    <dbReference type="NCBI Taxonomy" id="927083"/>
    <lineage>
        <taxon>Bacteria</taxon>
        <taxon>Pseudomonadati</taxon>
        <taxon>Myxococcota</taxon>
        <taxon>Polyangia</taxon>
        <taxon>Polyangiales</taxon>
        <taxon>Sandaracinaceae</taxon>
        <taxon>Sandaracinus</taxon>
    </lineage>
</organism>
<dbReference type="EMBL" id="CP011125">
    <property type="protein sequence ID" value="AKF11367.1"/>
    <property type="molecule type" value="Genomic_DNA"/>
</dbReference>
<dbReference type="Proteomes" id="UP000034883">
    <property type="component" value="Chromosome"/>
</dbReference>
<dbReference type="STRING" id="927083.DB32_008516"/>
<name>A0A0F6WA80_9BACT</name>
<keyword evidence="2" id="KW-1185">Reference proteome</keyword>
<dbReference type="KEGG" id="samy:DB32_008516"/>
<accession>A0A0F6WA80</accession>
<proteinExistence type="predicted"/>
<dbReference type="RefSeq" id="WP_157070329.1">
    <property type="nucleotide sequence ID" value="NZ_CP011125.1"/>
</dbReference>